<organism evidence="2 3">
    <name type="scientific">Propioniciclava tarda</name>
    <dbReference type="NCBI Taxonomy" id="433330"/>
    <lineage>
        <taxon>Bacteria</taxon>
        <taxon>Bacillati</taxon>
        <taxon>Actinomycetota</taxon>
        <taxon>Actinomycetes</taxon>
        <taxon>Propionibacteriales</taxon>
        <taxon>Propionibacteriaceae</taxon>
        <taxon>Propioniciclava</taxon>
    </lineage>
</organism>
<dbReference type="PROSITE" id="PS50075">
    <property type="entry name" value="CARRIER"/>
    <property type="match status" value="1"/>
</dbReference>
<gene>
    <name evidence="2" type="ORF">ET996_00600</name>
</gene>
<feature type="domain" description="Carrier" evidence="1">
    <location>
        <begin position="1"/>
        <end position="74"/>
    </location>
</feature>
<evidence type="ECO:0000313" key="3">
    <source>
        <dbReference type="Proteomes" id="UP000291933"/>
    </source>
</evidence>
<keyword evidence="3" id="KW-1185">Reference proteome</keyword>
<evidence type="ECO:0000259" key="1">
    <source>
        <dbReference type="PROSITE" id="PS50075"/>
    </source>
</evidence>
<accession>A0A4Q9KNM7</accession>
<dbReference type="Gene3D" id="1.10.1200.10">
    <property type="entry name" value="ACP-like"/>
    <property type="match status" value="1"/>
</dbReference>
<dbReference type="EMBL" id="SDMR01000001">
    <property type="protein sequence ID" value="TBT96206.1"/>
    <property type="molecule type" value="Genomic_DNA"/>
</dbReference>
<reference evidence="2 3" key="1">
    <citation type="submission" date="2019-01" db="EMBL/GenBank/DDBJ databases">
        <title>Lactibacter flavus gen. nov., sp. nov., a novel bacterium of the family Propionibacteriaceae isolated from raw milk and dairy products.</title>
        <authorList>
            <person name="Huptas C."/>
            <person name="Wenning M."/>
            <person name="Breitenwieser F."/>
            <person name="Doll E."/>
            <person name="Von Neubeck M."/>
            <person name="Busse H.-J."/>
            <person name="Scherer S."/>
        </authorList>
    </citation>
    <scope>NUCLEOTIDE SEQUENCE [LARGE SCALE GENOMIC DNA]</scope>
    <source>
        <strain evidence="2 3">DSM 22130</strain>
    </source>
</reference>
<dbReference type="Pfam" id="PF00550">
    <property type="entry name" value="PP-binding"/>
    <property type="match status" value="1"/>
</dbReference>
<dbReference type="RefSeq" id="WP_131170619.1">
    <property type="nucleotide sequence ID" value="NZ_FXTL01000001.1"/>
</dbReference>
<dbReference type="InterPro" id="IPR036736">
    <property type="entry name" value="ACP-like_sf"/>
</dbReference>
<dbReference type="AlphaFoldDB" id="A0A4Q9KNM7"/>
<dbReference type="SUPFAM" id="SSF47336">
    <property type="entry name" value="ACP-like"/>
    <property type="match status" value="1"/>
</dbReference>
<dbReference type="InterPro" id="IPR009081">
    <property type="entry name" value="PP-bd_ACP"/>
</dbReference>
<comment type="caution">
    <text evidence="2">The sequence shown here is derived from an EMBL/GenBank/DDBJ whole genome shotgun (WGS) entry which is preliminary data.</text>
</comment>
<evidence type="ECO:0000313" key="2">
    <source>
        <dbReference type="EMBL" id="TBT96206.1"/>
    </source>
</evidence>
<dbReference type="OrthoDB" id="5345649at2"/>
<sequence length="75" mass="8476">MNRFYALLAEILEVDESELSLTTDFRTDIPDWDSMRGFSILCMLDDEYDVNMGVPEFLACETVGDLYKAVGSPAE</sequence>
<protein>
    <submittedName>
        <fullName evidence="2">Acyl carrier protein</fullName>
    </submittedName>
</protein>
<name>A0A4Q9KNM7_PROTD</name>
<dbReference type="Proteomes" id="UP000291933">
    <property type="component" value="Unassembled WGS sequence"/>
</dbReference>
<proteinExistence type="predicted"/>